<feature type="transmembrane region" description="Helical" evidence="1">
    <location>
        <begin position="7"/>
        <end position="29"/>
    </location>
</feature>
<protein>
    <recommendedName>
        <fullName evidence="4">DUF3021 domain-containing protein</fullName>
    </recommendedName>
</protein>
<gene>
    <name evidence="2" type="ORF">ACJDUH_11865</name>
</gene>
<feature type="transmembrane region" description="Helical" evidence="1">
    <location>
        <begin position="110"/>
        <end position="133"/>
    </location>
</feature>
<evidence type="ECO:0008006" key="4">
    <source>
        <dbReference type="Google" id="ProtNLM"/>
    </source>
</evidence>
<evidence type="ECO:0000313" key="2">
    <source>
        <dbReference type="EMBL" id="MFL0268789.1"/>
    </source>
</evidence>
<dbReference type="RefSeq" id="WP_406765412.1">
    <property type="nucleotide sequence ID" value="NZ_JBJHZY010000002.1"/>
</dbReference>
<name>A0ABW8TTX3_9CLOT</name>
<comment type="caution">
    <text evidence="2">The sequence shown here is derived from an EMBL/GenBank/DDBJ whole genome shotgun (WGS) entry which is preliminary data.</text>
</comment>
<evidence type="ECO:0000313" key="3">
    <source>
        <dbReference type="Proteomes" id="UP001623661"/>
    </source>
</evidence>
<sequence>MKKFMGLVFSIKAFASMIFTGLILAYMAAGWLYSTYKHVSFIYTVPLIFIVQALILALAISILWYFIFTDAVFKKLRYSIRLMGFVLLLILVLTGFLMMFFAHHTNWAKLWLIVAGFFVCITAGISILGEFYFRITGKRYTEILEKYKEKMVSEK</sequence>
<organism evidence="2 3">
    <name type="scientific">Candidatus Clostridium radicumherbarum</name>
    <dbReference type="NCBI Taxonomy" id="3381662"/>
    <lineage>
        <taxon>Bacteria</taxon>
        <taxon>Bacillati</taxon>
        <taxon>Bacillota</taxon>
        <taxon>Clostridia</taxon>
        <taxon>Eubacteriales</taxon>
        <taxon>Clostridiaceae</taxon>
        <taxon>Clostridium</taxon>
    </lineage>
</organism>
<keyword evidence="1" id="KW-0472">Membrane</keyword>
<dbReference type="Proteomes" id="UP001623661">
    <property type="component" value="Unassembled WGS sequence"/>
</dbReference>
<keyword evidence="1" id="KW-1133">Transmembrane helix</keyword>
<reference evidence="2 3" key="1">
    <citation type="submission" date="2024-11" db="EMBL/GenBank/DDBJ databases">
        <authorList>
            <person name="Heng Y.C."/>
            <person name="Lim A.C.H."/>
            <person name="Lee J.K.Y."/>
            <person name="Kittelmann S."/>
        </authorList>
    </citation>
    <scope>NUCLEOTIDE SEQUENCE [LARGE SCALE GENOMIC DNA]</scope>
    <source>
        <strain evidence="2 3">WILCCON 0202</strain>
    </source>
</reference>
<evidence type="ECO:0000256" key="1">
    <source>
        <dbReference type="SAM" id="Phobius"/>
    </source>
</evidence>
<proteinExistence type="predicted"/>
<accession>A0ABW8TTX3</accession>
<keyword evidence="1" id="KW-0812">Transmembrane</keyword>
<dbReference type="EMBL" id="JBJHZY010000002">
    <property type="protein sequence ID" value="MFL0268789.1"/>
    <property type="molecule type" value="Genomic_DNA"/>
</dbReference>
<feature type="transmembrane region" description="Helical" evidence="1">
    <location>
        <begin position="41"/>
        <end position="68"/>
    </location>
</feature>
<feature type="transmembrane region" description="Helical" evidence="1">
    <location>
        <begin position="80"/>
        <end position="104"/>
    </location>
</feature>
<keyword evidence="3" id="KW-1185">Reference proteome</keyword>